<comment type="subcellular location">
    <subcellularLocation>
        <location evidence="1">Membrane</location>
        <topology evidence="1">Multi-pass membrane protein</topology>
    </subcellularLocation>
</comment>
<evidence type="ECO:0000256" key="10">
    <source>
        <dbReference type="SAM" id="MobiDB-lite"/>
    </source>
</evidence>
<keyword evidence="4 11" id="KW-0812">Transmembrane</keyword>
<keyword evidence="7" id="KW-0067">ATP-binding</keyword>
<dbReference type="InterPro" id="IPR003593">
    <property type="entry name" value="AAA+_ATPase"/>
</dbReference>
<sequence length="1040" mass="115458">MFRKKKPQAVPSTNSQSHLSIPMQPVDGTKDVEAIEFEPLPTPFDFSGMKPTARYQTRALARRALSFHARQRITNGICLIIWPVLMALLNYFLAAFIAGEDSVKQGIFRMCVNEANPQRSRFVTFGKHNLSPEEAAHGFNASYYPKTNKLGGFYTYPEPCVRWFGESHPNQPPYMNGTGNGVDTYFAPADFNWLNKAELEREYTDSQPKDDWKNPYKTSPAIFKYESVNMTVYYSVANAELAKTLGAPPNVTRMIFSESWPPTNTSVIYSNSTKSPAAGGSGLFGAIPVRYVKGETYVGPGNRSYPEIPSYKDYKASYTSMPNFALTDDIDESSRNMRDNRRHTSNGNGMGSVAFEALDLSGAGSIKATLQMGVFEYESGIGQMVMISQLSNAMVKIKYAGKYILSQGIRALPHEYDLAQDNGYNVNKASATIFPFAFSFLLPTFVSILVQEKENRLRVMMAMNGLKSSAYYLAHYVEFMTMQLILTLIFTGALAAMKITVMGRTNTWLLILLFVLWAHVQVCFAFVIASVFSRTRRAAVAVNFFVALSAILTVISDYIFDDGIPIAWLINPAFAFFYIISTAVMRASMVNMTYPLTFADFTSGSRLHWAMTILVVESVVFLLLALYLDAVSPSEYGVTRPWHFFITDLFKSRGHRRDPESSLRASGSPLEESSSIEGGDADVQEELERVRTVYDPEQTPLILDNLHHRYAGKITPALRGISFGVKKNTVLGLLGPNGAGKSTMIHLLTGLYKPTSGTAHVAGANIHDQMGLVHLRTGVCPQHDILWGDLTVDDHLLFYSRLRGVPPALEQQAVSHAIASVCLTKFRDRQVKTLSGGERRRVSIAIAMLGDNRVIFLDEPTTGLDPAVRRIIWDIVNRVKVDRTVILTTHSMEEADVLSDRIAIMTSGQLRCIGTSLHLKELYGSGFRLSVTSKPGRLQEACQSIEEKVLGSRPFKRTDKFTNATVFDFDIGQASNEAGVSKGELSSIFKSLSQKEQFPDVEDWGIGQTTLEDVFVRIVTDADASLRVPTVLQGGQLQMV</sequence>
<feature type="region of interest" description="Disordered" evidence="10">
    <location>
        <begin position="1"/>
        <end position="25"/>
    </location>
</feature>
<gene>
    <name evidence="13" type="ORF">BG006_002055</name>
</gene>
<keyword evidence="9 11" id="KW-0472">Membrane</keyword>
<dbReference type="GO" id="GO:0016887">
    <property type="term" value="F:ATP hydrolysis activity"/>
    <property type="evidence" value="ECO:0007669"/>
    <property type="project" value="InterPro"/>
</dbReference>
<dbReference type="InterPro" id="IPR027417">
    <property type="entry name" value="P-loop_NTPase"/>
</dbReference>
<proteinExistence type="inferred from homology"/>
<dbReference type="GO" id="GO:0005524">
    <property type="term" value="F:ATP binding"/>
    <property type="evidence" value="ECO:0007669"/>
    <property type="project" value="UniProtKB-KW"/>
</dbReference>
<dbReference type="InterPro" id="IPR013525">
    <property type="entry name" value="ABC2_TM"/>
</dbReference>
<keyword evidence="5" id="KW-0677">Repeat</keyword>
<dbReference type="SMART" id="SM00382">
    <property type="entry name" value="AAA"/>
    <property type="match status" value="1"/>
</dbReference>
<accession>A0A9P5VNW1</accession>
<dbReference type="AlphaFoldDB" id="A0A9P5VNW1"/>
<dbReference type="PANTHER" id="PTHR19229:SF36">
    <property type="entry name" value="ATP-BINDING CASSETTE SUB-FAMILY A MEMBER 2"/>
    <property type="match status" value="1"/>
</dbReference>
<dbReference type="InterPro" id="IPR017871">
    <property type="entry name" value="ABC_transporter-like_CS"/>
</dbReference>
<dbReference type="Pfam" id="PF00005">
    <property type="entry name" value="ABC_tran"/>
    <property type="match status" value="1"/>
</dbReference>
<dbReference type="PANTHER" id="PTHR19229">
    <property type="entry name" value="ATP-BINDING CASSETTE TRANSPORTER SUBFAMILY A ABCA"/>
    <property type="match status" value="1"/>
</dbReference>
<name>A0A9P5VNW1_9FUNG</name>
<feature type="transmembrane region" description="Helical" evidence="11">
    <location>
        <begin position="508"/>
        <end position="532"/>
    </location>
</feature>
<reference evidence="13" key="1">
    <citation type="journal article" date="2020" name="Fungal Divers.">
        <title>Resolving the Mortierellaceae phylogeny through synthesis of multi-gene phylogenetics and phylogenomics.</title>
        <authorList>
            <person name="Vandepol N."/>
            <person name="Liber J."/>
            <person name="Desiro A."/>
            <person name="Na H."/>
            <person name="Kennedy M."/>
            <person name="Barry K."/>
            <person name="Grigoriev I.V."/>
            <person name="Miller A.N."/>
            <person name="O'Donnell K."/>
            <person name="Stajich J.E."/>
            <person name="Bonito G."/>
        </authorList>
    </citation>
    <scope>NUCLEOTIDE SEQUENCE</scope>
    <source>
        <strain evidence="13">NVP1</strain>
    </source>
</reference>
<evidence type="ECO:0000256" key="4">
    <source>
        <dbReference type="ARBA" id="ARBA00022692"/>
    </source>
</evidence>
<dbReference type="GO" id="GO:0005319">
    <property type="term" value="F:lipid transporter activity"/>
    <property type="evidence" value="ECO:0007669"/>
    <property type="project" value="TreeGrafter"/>
</dbReference>
<evidence type="ECO:0000256" key="5">
    <source>
        <dbReference type="ARBA" id="ARBA00022737"/>
    </source>
</evidence>
<feature type="domain" description="ABC transporter" evidence="12">
    <location>
        <begin position="701"/>
        <end position="932"/>
    </location>
</feature>
<comment type="caution">
    <text evidence="13">The sequence shown here is derived from an EMBL/GenBank/DDBJ whole genome shotgun (WGS) entry which is preliminary data.</text>
</comment>
<dbReference type="SUPFAM" id="SSF52540">
    <property type="entry name" value="P-loop containing nucleoside triphosphate hydrolases"/>
    <property type="match status" value="1"/>
</dbReference>
<keyword evidence="6" id="KW-0547">Nucleotide-binding</keyword>
<dbReference type="GO" id="GO:0140359">
    <property type="term" value="F:ABC-type transporter activity"/>
    <property type="evidence" value="ECO:0007669"/>
    <property type="project" value="InterPro"/>
</dbReference>
<dbReference type="Pfam" id="PF12698">
    <property type="entry name" value="ABC2_membrane_3"/>
    <property type="match status" value="1"/>
</dbReference>
<dbReference type="InterPro" id="IPR003439">
    <property type="entry name" value="ABC_transporter-like_ATP-bd"/>
</dbReference>
<protein>
    <recommendedName>
        <fullName evidence="12">ABC transporter domain-containing protein</fullName>
    </recommendedName>
</protein>
<dbReference type="InterPro" id="IPR026082">
    <property type="entry name" value="ABCA"/>
</dbReference>
<feature type="compositionally biased region" description="Polar residues" evidence="10">
    <location>
        <begin position="10"/>
        <end position="19"/>
    </location>
</feature>
<keyword evidence="8 11" id="KW-1133">Transmembrane helix</keyword>
<feature type="transmembrane region" description="Helical" evidence="11">
    <location>
        <begin position="77"/>
        <end position="99"/>
    </location>
</feature>
<dbReference type="FunFam" id="3.40.50.300:FF:000665">
    <property type="entry name" value="ABC transporter A family member 2"/>
    <property type="match status" value="1"/>
</dbReference>
<evidence type="ECO:0000256" key="2">
    <source>
        <dbReference type="ARBA" id="ARBA00008869"/>
    </source>
</evidence>
<organism evidence="13 14">
    <name type="scientific">Podila minutissima</name>
    <dbReference type="NCBI Taxonomy" id="64525"/>
    <lineage>
        <taxon>Eukaryota</taxon>
        <taxon>Fungi</taxon>
        <taxon>Fungi incertae sedis</taxon>
        <taxon>Mucoromycota</taxon>
        <taxon>Mortierellomycotina</taxon>
        <taxon>Mortierellomycetes</taxon>
        <taxon>Mortierellales</taxon>
        <taxon>Mortierellaceae</taxon>
        <taxon>Podila</taxon>
    </lineage>
</organism>
<evidence type="ECO:0000256" key="3">
    <source>
        <dbReference type="ARBA" id="ARBA00022448"/>
    </source>
</evidence>
<feature type="transmembrane region" description="Helical" evidence="11">
    <location>
        <begin position="471"/>
        <end position="496"/>
    </location>
</feature>
<feature type="region of interest" description="Disordered" evidence="10">
    <location>
        <begin position="654"/>
        <end position="682"/>
    </location>
</feature>
<evidence type="ECO:0000313" key="14">
    <source>
        <dbReference type="Proteomes" id="UP000696485"/>
    </source>
</evidence>
<dbReference type="PROSITE" id="PS00211">
    <property type="entry name" value="ABC_TRANSPORTER_1"/>
    <property type="match status" value="1"/>
</dbReference>
<evidence type="ECO:0000256" key="7">
    <source>
        <dbReference type="ARBA" id="ARBA00022840"/>
    </source>
</evidence>
<evidence type="ECO:0000256" key="9">
    <source>
        <dbReference type="ARBA" id="ARBA00023136"/>
    </source>
</evidence>
<feature type="transmembrane region" description="Helical" evidence="11">
    <location>
        <begin position="432"/>
        <end position="450"/>
    </location>
</feature>
<dbReference type="PROSITE" id="PS50893">
    <property type="entry name" value="ABC_TRANSPORTER_2"/>
    <property type="match status" value="1"/>
</dbReference>
<comment type="similarity">
    <text evidence="2">Belongs to the ABC transporter superfamily. ABCA family.</text>
</comment>
<dbReference type="GO" id="GO:0016020">
    <property type="term" value="C:membrane"/>
    <property type="evidence" value="ECO:0007669"/>
    <property type="project" value="UniProtKB-SubCell"/>
</dbReference>
<feature type="transmembrane region" description="Helical" evidence="11">
    <location>
        <begin position="539"/>
        <end position="560"/>
    </location>
</feature>
<evidence type="ECO:0000256" key="8">
    <source>
        <dbReference type="ARBA" id="ARBA00022989"/>
    </source>
</evidence>
<keyword evidence="3" id="KW-0813">Transport</keyword>
<evidence type="ECO:0000259" key="12">
    <source>
        <dbReference type="PROSITE" id="PS50893"/>
    </source>
</evidence>
<evidence type="ECO:0000256" key="6">
    <source>
        <dbReference type="ARBA" id="ARBA00022741"/>
    </source>
</evidence>
<evidence type="ECO:0000313" key="13">
    <source>
        <dbReference type="EMBL" id="KAF9334496.1"/>
    </source>
</evidence>
<feature type="transmembrane region" description="Helical" evidence="11">
    <location>
        <begin position="607"/>
        <end position="628"/>
    </location>
</feature>
<keyword evidence="14" id="KW-1185">Reference proteome</keyword>
<dbReference type="Gene3D" id="3.40.50.300">
    <property type="entry name" value="P-loop containing nucleotide triphosphate hydrolases"/>
    <property type="match status" value="1"/>
</dbReference>
<dbReference type="CDD" id="cd03263">
    <property type="entry name" value="ABC_subfamily_A"/>
    <property type="match status" value="1"/>
</dbReference>
<evidence type="ECO:0000256" key="1">
    <source>
        <dbReference type="ARBA" id="ARBA00004141"/>
    </source>
</evidence>
<evidence type="ECO:0000256" key="11">
    <source>
        <dbReference type="SAM" id="Phobius"/>
    </source>
</evidence>
<dbReference type="Proteomes" id="UP000696485">
    <property type="component" value="Unassembled WGS sequence"/>
</dbReference>
<dbReference type="EMBL" id="JAAAUY010000145">
    <property type="protein sequence ID" value="KAF9334496.1"/>
    <property type="molecule type" value="Genomic_DNA"/>
</dbReference>
<feature type="transmembrane region" description="Helical" evidence="11">
    <location>
        <begin position="566"/>
        <end position="587"/>
    </location>
</feature>